<evidence type="ECO:0000259" key="1">
    <source>
        <dbReference type="Pfam" id="PF13660"/>
    </source>
</evidence>
<name>A0A382MF57_9ZZZZ</name>
<dbReference type="AlphaFoldDB" id="A0A382MF57"/>
<evidence type="ECO:0000313" key="2">
    <source>
        <dbReference type="EMBL" id="SVC47290.1"/>
    </source>
</evidence>
<proteinExistence type="predicted"/>
<gene>
    <name evidence="2" type="ORF">METZ01_LOCUS300144</name>
</gene>
<sequence>MLSSPLELLRSMFDGAVAAAAPEASLAVHLPPPPRGRTVVVGAGKAAAAMARVVEQAWLNRNSQGTISGLVITRYGHGV</sequence>
<dbReference type="InterPro" id="IPR038614">
    <property type="entry name" value="GK_N_sf"/>
</dbReference>
<dbReference type="SUPFAM" id="SSF82544">
    <property type="entry name" value="GckA/TtuD-like"/>
    <property type="match status" value="1"/>
</dbReference>
<accession>A0A382MF57</accession>
<reference evidence="2" key="1">
    <citation type="submission" date="2018-05" db="EMBL/GenBank/DDBJ databases">
        <authorList>
            <person name="Lanie J.A."/>
            <person name="Ng W.-L."/>
            <person name="Kazmierczak K.M."/>
            <person name="Andrzejewski T.M."/>
            <person name="Davidsen T.M."/>
            <person name="Wayne K.J."/>
            <person name="Tettelin H."/>
            <person name="Glass J.I."/>
            <person name="Rusch D."/>
            <person name="Podicherti R."/>
            <person name="Tsui H.-C.T."/>
            <person name="Winkler M.E."/>
        </authorList>
    </citation>
    <scope>NUCLEOTIDE SEQUENCE</scope>
</reference>
<dbReference type="Pfam" id="PF13660">
    <property type="entry name" value="DUF4147"/>
    <property type="match status" value="1"/>
</dbReference>
<organism evidence="2">
    <name type="scientific">marine metagenome</name>
    <dbReference type="NCBI Taxonomy" id="408172"/>
    <lineage>
        <taxon>unclassified sequences</taxon>
        <taxon>metagenomes</taxon>
        <taxon>ecological metagenomes</taxon>
    </lineage>
</organism>
<dbReference type="InterPro" id="IPR025286">
    <property type="entry name" value="MOFRL_assoc_dom"/>
</dbReference>
<feature type="domain" description="MOFRL-associated" evidence="1">
    <location>
        <begin position="9"/>
        <end position="78"/>
    </location>
</feature>
<protein>
    <recommendedName>
        <fullName evidence="1">MOFRL-associated domain-containing protein</fullName>
    </recommendedName>
</protein>
<dbReference type="Gene3D" id="3.40.50.10180">
    <property type="entry name" value="Glycerate kinase, MOFRL-like N-terminal domain"/>
    <property type="match status" value="1"/>
</dbReference>
<feature type="non-terminal residue" evidence="2">
    <location>
        <position position="79"/>
    </location>
</feature>
<dbReference type="EMBL" id="UINC01093124">
    <property type="protein sequence ID" value="SVC47290.1"/>
    <property type="molecule type" value="Genomic_DNA"/>
</dbReference>